<evidence type="ECO:0000256" key="8">
    <source>
        <dbReference type="ARBA" id="ARBA00023289"/>
    </source>
</evidence>
<dbReference type="CDD" id="cd00068">
    <property type="entry name" value="GGL"/>
    <property type="match status" value="1"/>
</dbReference>
<dbReference type="SMART" id="SM01224">
    <property type="entry name" value="G_gamma"/>
    <property type="match status" value="1"/>
</dbReference>
<dbReference type="Pfam" id="PF00631">
    <property type="entry name" value="G-gamma"/>
    <property type="match status" value="1"/>
</dbReference>
<evidence type="ECO:0000256" key="2">
    <source>
        <dbReference type="ARBA" id="ARBA00007431"/>
    </source>
</evidence>
<evidence type="ECO:0000313" key="12">
    <source>
        <dbReference type="Proteomes" id="UP000289886"/>
    </source>
</evidence>
<comment type="subunit">
    <text evidence="9">G proteins are composed of 3 units; alpha, beta and gamma.</text>
</comment>
<name>A0A444U281_ACIRT</name>
<keyword evidence="12" id="KW-1185">Reference proteome</keyword>
<comment type="subcellular location">
    <subcellularLocation>
        <location evidence="1 9">Cell membrane</location>
        <topology evidence="1 9">Lipid-anchor</topology>
        <orientation evidence="1 9">Cytoplasmic side</orientation>
    </subcellularLocation>
</comment>
<keyword evidence="8" id="KW-0636">Prenylation</keyword>
<keyword evidence="7 9" id="KW-0449">Lipoprotein</keyword>
<dbReference type="GO" id="GO:0031681">
    <property type="term" value="F:G-protein beta-subunit binding"/>
    <property type="evidence" value="ECO:0007669"/>
    <property type="project" value="InterPro"/>
</dbReference>
<dbReference type="Gene3D" id="4.10.260.10">
    <property type="entry name" value="Transducin (heterotrimeric G protein), gamma chain"/>
    <property type="match status" value="1"/>
</dbReference>
<dbReference type="SUPFAM" id="SSF48670">
    <property type="entry name" value="Transducin (heterotrimeric G protein), gamma chain"/>
    <property type="match status" value="1"/>
</dbReference>
<reference evidence="11 12" key="1">
    <citation type="submission" date="2019-01" db="EMBL/GenBank/DDBJ databases">
        <title>Draft Genome and Complete Hox-Cluster Characterization of the Sterlet Sturgeon (Acipenser ruthenus).</title>
        <authorList>
            <person name="Wei Q."/>
        </authorList>
    </citation>
    <scope>NUCLEOTIDE SEQUENCE [LARGE SCALE GENOMIC DNA]</scope>
    <source>
        <strain evidence="11">WHYD16114868_AA</strain>
        <tissue evidence="11">Blood</tissue>
    </source>
</reference>
<dbReference type="InterPro" id="IPR015898">
    <property type="entry name" value="G-protein_gamma-like_dom"/>
</dbReference>
<dbReference type="PRINTS" id="PR00321">
    <property type="entry name" value="GPROTEING"/>
</dbReference>
<feature type="domain" description="G protein gamma" evidence="10">
    <location>
        <begin position="7"/>
        <end position="72"/>
    </location>
</feature>
<evidence type="ECO:0000256" key="1">
    <source>
        <dbReference type="ARBA" id="ARBA00004342"/>
    </source>
</evidence>
<evidence type="ECO:0000256" key="3">
    <source>
        <dbReference type="ARBA" id="ARBA00022475"/>
    </source>
</evidence>
<dbReference type="InterPro" id="IPR001770">
    <property type="entry name" value="G-protein_gamma"/>
</dbReference>
<dbReference type="PROSITE" id="PS50058">
    <property type="entry name" value="G_PROTEIN_GAMMA"/>
    <property type="match status" value="1"/>
</dbReference>
<dbReference type="EMBL" id="SCEB01215495">
    <property type="protein sequence ID" value="RXM29268.1"/>
    <property type="molecule type" value="Genomic_DNA"/>
</dbReference>
<dbReference type="FunFam" id="4.10.260.10:FF:000001">
    <property type="entry name" value="Guanine nucleotide-binding protein subunit gamma"/>
    <property type="match status" value="1"/>
</dbReference>
<keyword evidence="5 9" id="KW-0472">Membrane</keyword>
<comment type="similarity">
    <text evidence="2 9">Belongs to the G protein gamma family.</text>
</comment>
<dbReference type="SMART" id="SM00224">
    <property type="entry name" value="GGL"/>
    <property type="match status" value="1"/>
</dbReference>
<gene>
    <name evidence="11" type="ORF">EOD39_19205</name>
</gene>
<dbReference type="InterPro" id="IPR036284">
    <property type="entry name" value="GGL_sf"/>
</dbReference>
<comment type="caution">
    <text evidence="11">The sequence shown here is derived from an EMBL/GenBank/DDBJ whole genome shotgun (WGS) entry which is preliminary data.</text>
</comment>
<evidence type="ECO:0000256" key="5">
    <source>
        <dbReference type="ARBA" id="ARBA00023136"/>
    </source>
</evidence>
<evidence type="ECO:0000256" key="9">
    <source>
        <dbReference type="RuleBase" id="RU004973"/>
    </source>
</evidence>
<comment type="function">
    <text evidence="9">Guanine nucleotide-binding proteins (G proteins) are involved as a modulator or transducer in various transmembrane signaling systems. The beta and gamma chains are required for the GTPase activity, for replacement of GDP by GTP, and for G protein-effector interaction.</text>
</comment>
<dbReference type="Proteomes" id="UP000289886">
    <property type="component" value="Unassembled WGS sequence"/>
</dbReference>
<evidence type="ECO:0000256" key="7">
    <source>
        <dbReference type="ARBA" id="ARBA00023288"/>
    </source>
</evidence>
<keyword evidence="4" id="KW-0488">Methylation</keyword>
<dbReference type="AlphaFoldDB" id="A0A444U281"/>
<keyword evidence="6 9" id="KW-0807">Transducer</keyword>
<organism evidence="11 12">
    <name type="scientific">Acipenser ruthenus</name>
    <name type="common">Sterlet sturgeon</name>
    <dbReference type="NCBI Taxonomy" id="7906"/>
    <lineage>
        <taxon>Eukaryota</taxon>
        <taxon>Metazoa</taxon>
        <taxon>Chordata</taxon>
        <taxon>Craniata</taxon>
        <taxon>Vertebrata</taxon>
        <taxon>Euteleostomi</taxon>
        <taxon>Actinopterygii</taxon>
        <taxon>Chondrostei</taxon>
        <taxon>Acipenseriformes</taxon>
        <taxon>Acipenseridae</taxon>
        <taxon>Acipenser</taxon>
    </lineage>
</organism>
<proteinExistence type="inferred from homology"/>
<dbReference type="GO" id="GO:0007186">
    <property type="term" value="P:G protein-coupled receptor signaling pathway"/>
    <property type="evidence" value="ECO:0007669"/>
    <property type="project" value="InterPro"/>
</dbReference>
<keyword evidence="3 9" id="KW-1003">Cell membrane</keyword>
<dbReference type="GO" id="GO:0005834">
    <property type="term" value="C:heterotrimeric G-protein complex"/>
    <property type="evidence" value="ECO:0007669"/>
    <property type="project" value="InterPro"/>
</dbReference>
<sequence>MSGKVCTSGAVTQAQRAVEQLRLEAATERIKISKAATELMLYCQENHRRDPLLSGVPASANPFKDKKTCVLL</sequence>
<evidence type="ECO:0000313" key="11">
    <source>
        <dbReference type="EMBL" id="RXM29268.1"/>
    </source>
</evidence>
<protein>
    <recommendedName>
        <fullName evidence="9">Guanine nucleotide-binding protein subunit gamma</fullName>
    </recommendedName>
</protein>
<evidence type="ECO:0000256" key="6">
    <source>
        <dbReference type="ARBA" id="ARBA00023224"/>
    </source>
</evidence>
<evidence type="ECO:0000259" key="10">
    <source>
        <dbReference type="PROSITE" id="PS50058"/>
    </source>
</evidence>
<evidence type="ECO:0000256" key="4">
    <source>
        <dbReference type="ARBA" id="ARBA00022481"/>
    </source>
</evidence>
<accession>A0A444U281</accession>
<dbReference type="PANTHER" id="PTHR13809">
    <property type="entry name" value="GUANINE NUCLEOTIDE-BINDING PROTEIN GAMMA SUBUNIT"/>
    <property type="match status" value="1"/>
</dbReference>